<reference evidence="5" key="2">
    <citation type="submission" date="2025-05" db="UniProtKB">
        <authorList>
            <consortium name="EnsemblMetazoa"/>
        </authorList>
    </citation>
    <scope>IDENTIFICATION</scope>
</reference>
<evidence type="ECO:0000313" key="5">
    <source>
        <dbReference type="EnsemblMetazoa" id="XP_016984808.2"/>
    </source>
</evidence>
<evidence type="ECO:0000256" key="1">
    <source>
        <dbReference type="ARBA" id="ARBA00022614"/>
    </source>
</evidence>
<dbReference type="SMART" id="SM00364">
    <property type="entry name" value="LRR_BAC"/>
    <property type="match status" value="4"/>
</dbReference>
<keyword evidence="6" id="KW-1185">Reference proteome</keyword>
<evidence type="ECO:0000256" key="2">
    <source>
        <dbReference type="ARBA" id="ARBA00022729"/>
    </source>
</evidence>
<organism evidence="5 6">
    <name type="scientific">Drosophila rhopaloa</name>
    <name type="common">Fruit fly</name>
    <dbReference type="NCBI Taxonomy" id="1041015"/>
    <lineage>
        <taxon>Eukaryota</taxon>
        <taxon>Metazoa</taxon>
        <taxon>Ecdysozoa</taxon>
        <taxon>Arthropoda</taxon>
        <taxon>Hexapoda</taxon>
        <taxon>Insecta</taxon>
        <taxon>Pterygota</taxon>
        <taxon>Neoptera</taxon>
        <taxon>Endopterygota</taxon>
        <taxon>Diptera</taxon>
        <taxon>Brachycera</taxon>
        <taxon>Muscomorpha</taxon>
        <taxon>Ephydroidea</taxon>
        <taxon>Drosophilidae</taxon>
        <taxon>Drosophila</taxon>
        <taxon>Sophophora</taxon>
    </lineage>
</organism>
<dbReference type="InterPro" id="IPR003591">
    <property type="entry name" value="Leu-rich_rpt_typical-subtyp"/>
</dbReference>
<evidence type="ECO:0000256" key="3">
    <source>
        <dbReference type="ARBA" id="ARBA00022737"/>
    </source>
</evidence>
<dbReference type="InterPro" id="IPR032675">
    <property type="entry name" value="LRR_dom_sf"/>
</dbReference>
<reference evidence="6" key="1">
    <citation type="journal article" date="2021" name="Elife">
        <title>Highly contiguous assemblies of 101 drosophilid genomes.</title>
        <authorList>
            <person name="Kim B.Y."/>
            <person name="Wang J.R."/>
            <person name="Miller D.E."/>
            <person name="Barmina O."/>
            <person name="Delaney E."/>
            <person name="Thompson A."/>
            <person name="Comeault A.A."/>
            <person name="Peede D."/>
            <person name="D'Agostino E.R."/>
            <person name="Pelaez J."/>
            <person name="Aguilar J.M."/>
            <person name="Haji D."/>
            <person name="Matsunaga T."/>
            <person name="Armstrong E.E."/>
            <person name="Zych M."/>
            <person name="Ogawa Y."/>
            <person name="Stamenkovic-Radak M."/>
            <person name="Jelic M."/>
            <person name="Veselinovic M.S."/>
            <person name="Tanaskovic M."/>
            <person name="Eric P."/>
            <person name="Gao J.J."/>
            <person name="Katoh T.K."/>
            <person name="Toda M.J."/>
            <person name="Watabe H."/>
            <person name="Watada M."/>
            <person name="Davis J.S."/>
            <person name="Moyle L.C."/>
            <person name="Manoli G."/>
            <person name="Bertolini E."/>
            <person name="Kostal V."/>
            <person name="Hawley R.S."/>
            <person name="Takahashi A."/>
            <person name="Jones C.D."/>
            <person name="Price D.K."/>
            <person name="Whiteman N."/>
            <person name="Kopp A."/>
            <person name="Matute D.R."/>
            <person name="Petrov D.A."/>
        </authorList>
    </citation>
    <scope>NUCLEOTIDE SEQUENCE [LARGE SCALE GENOMIC DNA]</scope>
</reference>
<dbReference type="Gene3D" id="3.80.10.10">
    <property type="entry name" value="Ribonuclease Inhibitor"/>
    <property type="match status" value="2"/>
</dbReference>
<name>A0ABM5HSK4_DRORH</name>
<dbReference type="PROSITE" id="PS51450">
    <property type="entry name" value="LRR"/>
    <property type="match status" value="3"/>
</dbReference>
<dbReference type="SUPFAM" id="SSF52058">
    <property type="entry name" value="L domain-like"/>
    <property type="match status" value="1"/>
</dbReference>
<dbReference type="Proteomes" id="UP001652680">
    <property type="component" value="Unassembled WGS sequence"/>
</dbReference>
<keyword evidence="3" id="KW-0677">Repeat</keyword>
<dbReference type="EnsemblMetazoa" id="XM_017129319.2">
    <property type="protein sequence ID" value="XP_016984808.2"/>
    <property type="gene ID" value="LOC108048569"/>
</dbReference>
<protein>
    <submittedName>
        <fullName evidence="5">Uncharacterized protein</fullName>
    </submittedName>
</protein>
<keyword evidence="2 4" id="KW-0732">Signal</keyword>
<dbReference type="RefSeq" id="XP_016984808.2">
    <property type="nucleotide sequence ID" value="XM_017129319.2"/>
</dbReference>
<keyword evidence="1" id="KW-0433">Leucine-rich repeat</keyword>
<proteinExistence type="predicted"/>
<feature type="signal peptide" evidence="4">
    <location>
        <begin position="1"/>
        <end position="22"/>
    </location>
</feature>
<feature type="chain" id="PRO_5045392693" evidence="4">
    <location>
        <begin position="23"/>
        <end position="429"/>
    </location>
</feature>
<evidence type="ECO:0000256" key="4">
    <source>
        <dbReference type="SAM" id="SignalP"/>
    </source>
</evidence>
<dbReference type="SMART" id="SM00369">
    <property type="entry name" value="LRR_TYP"/>
    <property type="match status" value="6"/>
</dbReference>
<dbReference type="InterPro" id="IPR001611">
    <property type="entry name" value="Leu-rich_rpt"/>
</dbReference>
<sequence>MLMLNYLNYILIALIGLAICEAQEKLKEVAVQSLDCRENTCMNLNFPSALEIAYFSEKVTTNLRGYESLILHSSHLANLPRKVFVNLPQIVEFDVLECELQQIEKECFDGAENLRRLNLGGNKLSVLNSDTFELTTQLEELNLSDNQLEELPVKIFLPLKKLQKINLSNNQLKSISQFTFSQLGSLKSINLDSNDLKELPSELFRDQQKHLSELSARSNQLEGIPSNIFSEIEHLFLSFNVQLKNLHLSSNIYQLEATNCGLESVKLDGRVIGVQLEDNLSLKELKIFQPQVLKQLYLANTNLSRLDFLSKASELVDLDLTGIENLSDLPTISSAKGLERLSFTYDNMTSDHMDMLPQLKDLNYLEISHEKGREIYIKDLDEDFFVDEAELDCGQLADLLEFVELPKDTTILEDRLVGDPRLPLRCGAA</sequence>
<dbReference type="PANTHER" id="PTHR24373">
    <property type="entry name" value="SLIT RELATED LEUCINE-RICH REPEAT NEURONAL PROTEIN"/>
    <property type="match status" value="1"/>
</dbReference>
<dbReference type="GeneID" id="108048569"/>
<dbReference type="Pfam" id="PF13855">
    <property type="entry name" value="LRR_8"/>
    <property type="match status" value="2"/>
</dbReference>
<dbReference type="PANTHER" id="PTHR24373:SF261">
    <property type="entry name" value="VASORIN"/>
    <property type="match status" value="1"/>
</dbReference>
<dbReference type="InterPro" id="IPR050328">
    <property type="entry name" value="Dev_Immune_Receptor"/>
</dbReference>
<evidence type="ECO:0000313" key="6">
    <source>
        <dbReference type="Proteomes" id="UP001652680"/>
    </source>
</evidence>
<accession>A0ABM5HSK4</accession>